<comment type="subcellular location">
    <subcellularLocation>
        <location evidence="2">Nucleus</location>
    </subcellularLocation>
</comment>
<keyword evidence="5" id="KW-0539">Nucleus</keyword>
<reference evidence="8" key="1">
    <citation type="journal article" date="2021" name="Open Biol.">
        <title>Shared evolutionary footprints suggest mitochondrial oxidative damage underlies multiple complex I losses in fungi.</title>
        <authorList>
            <person name="Schikora-Tamarit M.A."/>
            <person name="Marcet-Houben M."/>
            <person name="Nosek J."/>
            <person name="Gabaldon T."/>
        </authorList>
    </citation>
    <scope>NUCLEOTIDE SEQUENCE</scope>
    <source>
        <strain evidence="8">CBS2887</strain>
    </source>
</reference>
<feature type="compositionally biased region" description="Low complexity" evidence="6">
    <location>
        <begin position="729"/>
        <end position="739"/>
    </location>
</feature>
<comment type="similarity">
    <text evidence="3">Belongs to the RIX1/PELP1 family.</text>
</comment>
<feature type="region of interest" description="Disordered" evidence="6">
    <location>
        <begin position="621"/>
        <end position="672"/>
    </location>
</feature>
<evidence type="ECO:0000256" key="4">
    <source>
        <dbReference type="ARBA" id="ARBA00021502"/>
    </source>
</evidence>
<evidence type="ECO:0000256" key="2">
    <source>
        <dbReference type="ARBA" id="ARBA00004123"/>
    </source>
</evidence>
<dbReference type="PANTHER" id="PTHR34105">
    <property type="entry name" value="PROLINE-, GLUTAMIC ACID- AND LEUCINE-RICH PROTEIN 1"/>
    <property type="match status" value="1"/>
</dbReference>
<feature type="domain" description="Pre-rRNA-processing protein RIX1 N-terminal" evidence="7">
    <location>
        <begin position="7"/>
        <end position="187"/>
    </location>
</feature>
<protein>
    <recommendedName>
        <fullName evidence="4">Pre-rRNA-processing protein RIX1</fullName>
    </recommendedName>
</protein>
<dbReference type="InterPro" id="IPR016024">
    <property type="entry name" value="ARM-type_fold"/>
</dbReference>
<gene>
    <name evidence="8" type="ORF">WICPIJ_002799</name>
</gene>
<dbReference type="GO" id="GO:0006364">
    <property type="term" value="P:rRNA processing"/>
    <property type="evidence" value="ECO:0007669"/>
    <property type="project" value="TreeGrafter"/>
</dbReference>
<name>A0A9P8TPB1_WICPI</name>
<dbReference type="OrthoDB" id="20900at2759"/>
<comment type="function">
    <text evidence="1">Component of the RIX1 complex required for processing of ITS2 sequences from 35S pre-rRNA and the nucleoplasmic transit of the pre-60S ribosomal subunits. Regulates pre-60S association of the critical remodeling factor MDN1.</text>
</comment>
<evidence type="ECO:0000256" key="6">
    <source>
        <dbReference type="SAM" id="MobiDB-lite"/>
    </source>
</evidence>
<evidence type="ECO:0000256" key="1">
    <source>
        <dbReference type="ARBA" id="ARBA00003770"/>
    </source>
</evidence>
<feature type="compositionally biased region" description="Low complexity" evidence="6">
    <location>
        <begin position="467"/>
        <end position="476"/>
    </location>
</feature>
<evidence type="ECO:0000259" key="7">
    <source>
        <dbReference type="Pfam" id="PF08167"/>
    </source>
</evidence>
<sequence>MSVEVPISVILSTLDTPRPGNLQYILKTLYSNSSLITQLSKSELSHLISRVNNLIQSKDEYKRWYGLHLVQVLAFNPVILTTGGAAILVSLIKLVNDRSYDNVLLFQNACLAISQIVKNIRGKPSLTREVLTPNLSNIIAALIDNFERDVATVLQVATDLLLRNTTTFKPFINKFEVKLTALLNNANFATFDDKLQAAVCKAYAYLNLTKSSNQASSAAATNSNVQALPDDQWRLRIFQIVEELKEVVQLYENLIDLSADANINKQLLSLGKLENSKKIFGKLSVDVNDSSTILQISQRVGVLTRLLAAFLTSATPFALRAPLGLAIKVATLLISISTSYIPVKREFGRESGLGKVIQLDVAHSQAHGVVLLRALVETYKFNVLSSSHLIFSSLEVIIPVTKSGKVFKIDDARCLNLESELLQVIGAVSELLQLNGHISDFEVIYKLIDASLLLLKKRTPLDELIDKQQQSAAPQGQGQGQGKKNKNKRNKDATPMSDILSHSALFELSPSKSTVKTVSSFFAIVIRKLNKINISYRIKLIKYIVSVSLKQYLACGKISHMNVKLLEDLVLYPNDFENFNNLAIVKNLLPNNQVLSLLTNPRFPVLDSKVKQRLESQYADLEEEEEQQEDEDEELAETAVEQLPHTSNTTLAEEIDRRTTSTTASNSANTPMVEVFKSNSELKKIQEQQSLTFAKEEPSTASKRQFQDSEMVEDSIPVAAANKKAKLEQQTAPTTATADQSDDEGSDFEMPVIDIDSDDEE</sequence>
<evidence type="ECO:0000256" key="3">
    <source>
        <dbReference type="ARBA" id="ARBA00010511"/>
    </source>
</evidence>
<dbReference type="Proteomes" id="UP000774326">
    <property type="component" value="Unassembled WGS sequence"/>
</dbReference>
<feature type="region of interest" description="Disordered" evidence="6">
    <location>
        <begin position="690"/>
        <end position="761"/>
    </location>
</feature>
<dbReference type="EMBL" id="JAEUBG010001536">
    <property type="protein sequence ID" value="KAH3686221.1"/>
    <property type="molecule type" value="Genomic_DNA"/>
</dbReference>
<dbReference type="AlphaFoldDB" id="A0A9P8TPB1"/>
<dbReference type="GO" id="GO:0005634">
    <property type="term" value="C:nucleus"/>
    <property type="evidence" value="ECO:0007669"/>
    <property type="project" value="UniProtKB-SubCell"/>
</dbReference>
<dbReference type="InterPro" id="IPR012583">
    <property type="entry name" value="RIX1_N"/>
</dbReference>
<dbReference type="PANTHER" id="PTHR34105:SF1">
    <property type="entry name" value="PROLINE-, GLUTAMIC ACID- AND LEUCINE-RICH PROTEIN 1"/>
    <property type="match status" value="1"/>
</dbReference>
<keyword evidence="9" id="KW-1185">Reference proteome</keyword>
<dbReference type="SUPFAM" id="SSF48371">
    <property type="entry name" value="ARM repeat"/>
    <property type="match status" value="1"/>
</dbReference>
<proteinExistence type="inferred from homology"/>
<feature type="compositionally biased region" description="Low complexity" evidence="6">
    <location>
        <begin position="660"/>
        <end position="670"/>
    </location>
</feature>
<comment type="caution">
    <text evidence="8">The sequence shown here is derived from an EMBL/GenBank/DDBJ whole genome shotgun (WGS) entry which is preliminary data.</text>
</comment>
<dbReference type="Pfam" id="PF08167">
    <property type="entry name" value="RIX1"/>
    <property type="match status" value="1"/>
</dbReference>
<reference evidence="8" key="2">
    <citation type="submission" date="2021-01" db="EMBL/GenBank/DDBJ databases">
        <authorList>
            <person name="Schikora-Tamarit M.A."/>
        </authorList>
    </citation>
    <scope>NUCLEOTIDE SEQUENCE</scope>
    <source>
        <strain evidence="8">CBS2887</strain>
    </source>
</reference>
<accession>A0A9P8TPB1</accession>
<feature type="compositionally biased region" description="Acidic residues" evidence="6">
    <location>
        <begin position="621"/>
        <end position="636"/>
    </location>
</feature>
<organism evidence="8 9">
    <name type="scientific">Wickerhamomyces pijperi</name>
    <name type="common">Yeast</name>
    <name type="synonym">Pichia pijperi</name>
    <dbReference type="NCBI Taxonomy" id="599730"/>
    <lineage>
        <taxon>Eukaryota</taxon>
        <taxon>Fungi</taxon>
        <taxon>Dikarya</taxon>
        <taxon>Ascomycota</taxon>
        <taxon>Saccharomycotina</taxon>
        <taxon>Saccharomycetes</taxon>
        <taxon>Phaffomycetales</taxon>
        <taxon>Wickerhamomycetaceae</taxon>
        <taxon>Wickerhamomyces</taxon>
    </lineage>
</organism>
<evidence type="ECO:0000256" key="5">
    <source>
        <dbReference type="ARBA" id="ARBA00023242"/>
    </source>
</evidence>
<evidence type="ECO:0000313" key="8">
    <source>
        <dbReference type="EMBL" id="KAH3686221.1"/>
    </source>
</evidence>
<feature type="region of interest" description="Disordered" evidence="6">
    <location>
        <begin position="467"/>
        <end position="493"/>
    </location>
</feature>
<evidence type="ECO:0000313" key="9">
    <source>
        <dbReference type="Proteomes" id="UP000774326"/>
    </source>
</evidence>